<gene>
    <name evidence="2" type="ORF">WKI68_10215</name>
</gene>
<evidence type="ECO:0000313" key="2">
    <source>
        <dbReference type="EMBL" id="MEJ8641738.1"/>
    </source>
</evidence>
<protein>
    <submittedName>
        <fullName evidence="2">Alpha/beta fold hydrolase</fullName>
    </submittedName>
</protein>
<dbReference type="SUPFAM" id="SSF53474">
    <property type="entry name" value="alpha/beta-Hydrolases"/>
    <property type="match status" value="1"/>
</dbReference>
<proteinExistence type="predicted"/>
<dbReference type="InterPro" id="IPR017208">
    <property type="entry name" value="UCP037442_abhydr"/>
</dbReference>
<dbReference type="Pfam" id="PF12146">
    <property type="entry name" value="Hydrolase_4"/>
    <property type="match status" value="1"/>
</dbReference>
<sequence length="280" mass="29719">MTTETVRAADGATAHVLFHRQPDEPSAPVLVCMPAMGTRAAAYTPLAEALGRAGFQVAVGELRGQGTSSVRVGRGVRYGYHEMVAYDYPALFRAVGPPSRGPALPPGHSLGGQLGTLYLSQEPHMAAGAVLVGAPSCHYRGWPFPQSLGMLAGFQLAAAFASVYGYFPGRRIGVLGNDSGQVLRDMATQVRTGRYQVPSSEVDFESALAALELPVLAVAVKGDAMAPPGGVRGLCDKLTRARVTYWELALGDSVQGSRHYGWIRDNAALIDRVRQFVNHG</sequence>
<organism evidence="2 3">
    <name type="scientific">Streptomyces caledonius</name>
    <dbReference type="NCBI Taxonomy" id="3134107"/>
    <lineage>
        <taxon>Bacteria</taxon>
        <taxon>Bacillati</taxon>
        <taxon>Actinomycetota</taxon>
        <taxon>Actinomycetes</taxon>
        <taxon>Kitasatosporales</taxon>
        <taxon>Streptomycetaceae</taxon>
        <taxon>Streptomyces</taxon>
    </lineage>
</organism>
<dbReference type="Proteomes" id="UP001382904">
    <property type="component" value="Unassembled WGS sequence"/>
</dbReference>
<dbReference type="InterPro" id="IPR022742">
    <property type="entry name" value="Hydrolase_4"/>
</dbReference>
<keyword evidence="2" id="KW-0378">Hydrolase</keyword>
<evidence type="ECO:0000313" key="3">
    <source>
        <dbReference type="Proteomes" id="UP001382904"/>
    </source>
</evidence>
<dbReference type="InterPro" id="IPR029058">
    <property type="entry name" value="AB_hydrolase_fold"/>
</dbReference>
<dbReference type="PIRSF" id="PIRSF037442">
    <property type="entry name" value="UCP037442_abhydr"/>
    <property type="match status" value="1"/>
</dbReference>
<name>A0ABU8U3C6_9ACTN</name>
<dbReference type="EMBL" id="JBBKAM010000002">
    <property type="protein sequence ID" value="MEJ8641738.1"/>
    <property type="molecule type" value="Genomic_DNA"/>
</dbReference>
<dbReference type="GO" id="GO:0016787">
    <property type="term" value="F:hydrolase activity"/>
    <property type="evidence" value="ECO:0007669"/>
    <property type="project" value="UniProtKB-KW"/>
</dbReference>
<reference evidence="2 3" key="1">
    <citation type="submission" date="2024-03" db="EMBL/GenBank/DDBJ databases">
        <title>Novel Streptomyces species of biotechnological and ecological value are a feature of Machair soil.</title>
        <authorList>
            <person name="Prole J.R."/>
            <person name="Goodfellow M."/>
            <person name="Allenby N."/>
            <person name="Ward A.C."/>
        </authorList>
    </citation>
    <scope>NUCLEOTIDE SEQUENCE [LARGE SCALE GENOMIC DNA]</scope>
    <source>
        <strain evidence="2 3">MS1.HAVA.3</strain>
    </source>
</reference>
<evidence type="ECO:0000259" key="1">
    <source>
        <dbReference type="Pfam" id="PF12146"/>
    </source>
</evidence>
<comment type="caution">
    <text evidence="2">The sequence shown here is derived from an EMBL/GenBank/DDBJ whole genome shotgun (WGS) entry which is preliminary data.</text>
</comment>
<accession>A0ABU8U3C6</accession>
<dbReference type="Gene3D" id="3.40.50.1820">
    <property type="entry name" value="alpha/beta hydrolase"/>
    <property type="match status" value="1"/>
</dbReference>
<keyword evidence="3" id="KW-1185">Reference proteome</keyword>
<feature type="domain" description="Serine aminopeptidase S33" evidence="1">
    <location>
        <begin position="29"/>
        <end position="140"/>
    </location>
</feature>